<organism evidence="2 3">
    <name type="scientific">Protea cynaroides</name>
    <dbReference type="NCBI Taxonomy" id="273540"/>
    <lineage>
        <taxon>Eukaryota</taxon>
        <taxon>Viridiplantae</taxon>
        <taxon>Streptophyta</taxon>
        <taxon>Embryophyta</taxon>
        <taxon>Tracheophyta</taxon>
        <taxon>Spermatophyta</taxon>
        <taxon>Magnoliopsida</taxon>
        <taxon>Proteales</taxon>
        <taxon>Proteaceae</taxon>
        <taxon>Protea</taxon>
    </lineage>
</organism>
<feature type="compositionally biased region" description="Polar residues" evidence="1">
    <location>
        <begin position="30"/>
        <end position="51"/>
    </location>
</feature>
<evidence type="ECO:0000313" key="3">
    <source>
        <dbReference type="Proteomes" id="UP001141806"/>
    </source>
</evidence>
<feature type="region of interest" description="Disordered" evidence="1">
    <location>
        <begin position="1"/>
        <end position="66"/>
    </location>
</feature>
<name>A0A9Q0K6K8_9MAGN</name>
<keyword evidence="3" id="KW-1185">Reference proteome</keyword>
<evidence type="ECO:0000313" key="2">
    <source>
        <dbReference type="EMBL" id="KAJ4963453.1"/>
    </source>
</evidence>
<dbReference type="EMBL" id="JAMYWD010000008">
    <property type="protein sequence ID" value="KAJ4963453.1"/>
    <property type="molecule type" value="Genomic_DNA"/>
</dbReference>
<evidence type="ECO:0000256" key="1">
    <source>
        <dbReference type="SAM" id="MobiDB-lite"/>
    </source>
</evidence>
<comment type="caution">
    <text evidence="2">The sequence shown here is derived from an EMBL/GenBank/DDBJ whole genome shotgun (WGS) entry which is preliminary data.</text>
</comment>
<proteinExistence type="predicted"/>
<gene>
    <name evidence="2" type="ORF">NE237_023392</name>
</gene>
<reference evidence="2" key="1">
    <citation type="journal article" date="2023" name="Plant J.">
        <title>The genome of the king protea, Protea cynaroides.</title>
        <authorList>
            <person name="Chang J."/>
            <person name="Duong T.A."/>
            <person name="Schoeman C."/>
            <person name="Ma X."/>
            <person name="Roodt D."/>
            <person name="Barker N."/>
            <person name="Li Z."/>
            <person name="Van de Peer Y."/>
            <person name="Mizrachi E."/>
        </authorList>
    </citation>
    <scope>NUCLEOTIDE SEQUENCE</scope>
    <source>
        <tissue evidence="2">Young leaves</tissue>
    </source>
</reference>
<dbReference type="AlphaFoldDB" id="A0A9Q0K6K8"/>
<accession>A0A9Q0K6K8</accession>
<dbReference type="Proteomes" id="UP001141806">
    <property type="component" value="Unassembled WGS sequence"/>
</dbReference>
<sequence>MNPDPFGLLILNPSSPRPVNPSSYHKSDNPRPSNAQAPESQSNPTVNTPNTEAFPPLPSHKKTFPEPPLGNLCIKPMDKLETCYSQTPMKISSQIHPPYHPWPK</sequence>
<protein>
    <submittedName>
        <fullName evidence="2">Uncharacterized protein</fullName>
    </submittedName>
</protein>